<dbReference type="SUPFAM" id="SSF53756">
    <property type="entry name" value="UDP-Glycosyltransferase/glycogen phosphorylase"/>
    <property type="match status" value="1"/>
</dbReference>
<keyword evidence="3" id="KW-1185">Reference proteome</keyword>
<evidence type="ECO:0000259" key="1">
    <source>
        <dbReference type="Pfam" id="PF13439"/>
    </source>
</evidence>
<dbReference type="Pfam" id="PF13439">
    <property type="entry name" value="Glyco_transf_4"/>
    <property type="match status" value="1"/>
</dbReference>
<dbReference type="InterPro" id="IPR028098">
    <property type="entry name" value="Glyco_trans_4-like_N"/>
</dbReference>
<dbReference type="EC" id="2.4.-.-" evidence="2"/>
<name>A0ABT0E1C4_9SPHN</name>
<proteinExistence type="predicted"/>
<gene>
    <name evidence="2" type="ORF">MU848_16395</name>
</gene>
<dbReference type="PANTHER" id="PTHR12526:SF636">
    <property type="entry name" value="BLL3647 PROTEIN"/>
    <property type="match status" value="1"/>
</dbReference>
<evidence type="ECO:0000313" key="3">
    <source>
        <dbReference type="Proteomes" id="UP001203512"/>
    </source>
</evidence>
<dbReference type="Pfam" id="PF13692">
    <property type="entry name" value="Glyco_trans_1_4"/>
    <property type="match status" value="1"/>
</dbReference>
<sequence length="395" mass="42127">MKVLHVITALNVGGAETMLAKLVEHERMHGFAVQSSVASLMPPGAGADRIRASGTPVHDCGLTGPLALLPSLFRLRAVVRQVQPDLIMAWMYHAHIAATLANGLMPRKIPLIWNVRHSIDDIRQEKPALRAVVRTAALLSHLPHSIIYNSHAAAGQHQRLGFHARHAMVIPNGFDPDLFRPREGAREQLAAKLGIDPGSLIIGMAARNHPMKDAANLAEAVLIARQSGVDAHLILTGEGMDRPTGRLAELLEALPSDRVTLRGHDGSLAELLQGLDLLVLPSAWGEGFPNILGEAMACGIACIATDVGDSGWVLGDTGIIVPPRDAAALADRIVTLDRMGPDGRRQLGAAARARVKERFSMSRIAGMYSDLYRSAGGAGTPRNLFQAGIGPAQVM</sequence>
<comment type="caution">
    <text evidence="2">The sequence shown here is derived from an EMBL/GenBank/DDBJ whole genome shotgun (WGS) entry which is preliminary data.</text>
</comment>
<keyword evidence="2" id="KW-0328">Glycosyltransferase</keyword>
<keyword evidence="2" id="KW-0808">Transferase</keyword>
<dbReference type="EMBL" id="JALKHS010000018">
    <property type="protein sequence ID" value="MCK0533171.1"/>
    <property type="molecule type" value="Genomic_DNA"/>
</dbReference>
<evidence type="ECO:0000313" key="2">
    <source>
        <dbReference type="EMBL" id="MCK0533171.1"/>
    </source>
</evidence>
<dbReference type="Gene3D" id="3.40.50.2000">
    <property type="entry name" value="Glycogen Phosphorylase B"/>
    <property type="match status" value="2"/>
</dbReference>
<accession>A0ABT0E1C4</accession>
<protein>
    <submittedName>
        <fullName evidence="2">Glycosyltransferase</fullName>
        <ecNumber evidence="2">2.4.-.-</ecNumber>
    </submittedName>
</protein>
<dbReference type="GO" id="GO:0016757">
    <property type="term" value="F:glycosyltransferase activity"/>
    <property type="evidence" value="ECO:0007669"/>
    <property type="project" value="UniProtKB-KW"/>
</dbReference>
<feature type="domain" description="Glycosyltransferase subfamily 4-like N-terminal" evidence="1">
    <location>
        <begin position="12"/>
        <end position="177"/>
    </location>
</feature>
<dbReference type="PANTHER" id="PTHR12526">
    <property type="entry name" value="GLYCOSYLTRANSFERASE"/>
    <property type="match status" value="1"/>
</dbReference>
<dbReference type="RefSeq" id="WP_247234243.1">
    <property type="nucleotide sequence ID" value="NZ_JALKHS010000018.1"/>
</dbReference>
<reference evidence="2 3" key="1">
    <citation type="submission" date="2022-04" db="EMBL/GenBank/DDBJ databases">
        <authorList>
            <person name="Huq M.A."/>
        </authorList>
    </citation>
    <scope>NUCLEOTIDE SEQUENCE [LARGE SCALE GENOMIC DNA]</scope>
    <source>
        <strain evidence="2 3">MAH-33</strain>
    </source>
</reference>
<organism evidence="2 3">
    <name type="scientific">Sphingobium agri</name>
    <dbReference type="NCBI Taxonomy" id="2933566"/>
    <lineage>
        <taxon>Bacteria</taxon>
        <taxon>Pseudomonadati</taxon>
        <taxon>Pseudomonadota</taxon>
        <taxon>Alphaproteobacteria</taxon>
        <taxon>Sphingomonadales</taxon>
        <taxon>Sphingomonadaceae</taxon>
        <taxon>Sphingobium</taxon>
    </lineage>
</organism>
<dbReference type="Proteomes" id="UP001203512">
    <property type="component" value="Unassembled WGS sequence"/>
</dbReference>